<dbReference type="EMBL" id="GBRH01171818">
    <property type="protein sequence ID" value="JAE26078.1"/>
    <property type="molecule type" value="Transcribed_RNA"/>
</dbReference>
<reference evidence="1" key="2">
    <citation type="journal article" date="2015" name="Data Brief">
        <title>Shoot transcriptome of the giant reed, Arundo donax.</title>
        <authorList>
            <person name="Barrero R.A."/>
            <person name="Guerrero F.D."/>
            <person name="Moolhuijzen P."/>
            <person name="Goolsby J.A."/>
            <person name="Tidwell J."/>
            <person name="Bellgard S.E."/>
            <person name="Bellgard M.I."/>
        </authorList>
    </citation>
    <scope>NUCLEOTIDE SEQUENCE</scope>
    <source>
        <tissue evidence="1">Shoot tissue taken approximately 20 cm above the soil surface</tissue>
    </source>
</reference>
<organism evidence="1">
    <name type="scientific">Arundo donax</name>
    <name type="common">Giant reed</name>
    <name type="synonym">Donax arundinaceus</name>
    <dbReference type="NCBI Taxonomy" id="35708"/>
    <lineage>
        <taxon>Eukaryota</taxon>
        <taxon>Viridiplantae</taxon>
        <taxon>Streptophyta</taxon>
        <taxon>Embryophyta</taxon>
        <taxon>Tracheophyta</taxon>
        <taxon>Spermatophyta</taxon>
        <taxon>Magnoliopsida</taxon>
        <taxon>Liliopsida</taxon>
        <taxon>Poales</taxon>
        <taxon>Poaceae</taxon>
        <taxon>PACMAD clade</taxon>
        <taxon>Arundinoideae</taxon>
        <taxon>Arundineae</taxon>
        <taxon>Arundo</taxon>
    </lineage>
</organism>
<name>A0A0A9GZR3_ARUDO</name>
<protein>
    <submittedName>
        <fullName evidence="1">Uncharacterized protein</fullName>
    </submittedName>
</protein>
<accession>A0A0A9GZR3</accession>
<proteinExistence type="predicted"/>
<sequence length="62" mass="7153">MVLRVESPSASKFQPNAEWNDLWFLEENIETTILHILRLAQMQTGLHCSTLNSTLQHMVNNT</sequence>
<evidence type="ECO:0000313" key="1">
    <source>
        <dbReference type="EMBL" id="JAE26078.1"/>
    </source>
</evidence>
<reference evidence="1" key="1">
    <citation type="submission" date="2014-09" db="EMBL/GenBank/DDBJ databases">
        <authorList>
            <person name="Magalhaes I.L.F."/>
            <person name="Oliveira U."/>
            <person name="Santos F.R."/>
            <person name="Vidigal T.H.D.A."/>
            <person name="Brescovit A.D."/>
            <person name="Santos A.J."/>
        </authorList>
    </citation>
    <scope>NUCLEOTIDE SEQUENCE</scope>
    <source>
        <tissue evidence="1">Shoot tissue taken approximately 20 cm above the soil surface</tissue>
    </source>
</reference>
<dbReference type="AlphaFoldDB" id="A0A0A9GZR3"/>